<dbReference type="EMBL" id="JAVIJP010000036">
    <property type="protein sequence ID" value="KAL3628823.1"/>
    <property type="molecule type" value="Genomic_DNA"/>
</dbReference>
<dbReference type="InterPro" id="IPR003152">
    <property type="entry name" value="FATC_dom"/>
</dbReference>
<evidence type="ECO:0000256" key="2">
    <source>
        <dbReference type="ARBA" id="ARBA00012513"/>
    </source>
</evidence>
<dbReference type="PANTHER" id="PTHR37079">
    <property type="entry name" value="SERINE/THREONINE-PROTEIN KINASE ATM"/>
    <property type="match status" value="1"/>
</dbReference>
<dbReference type="GO" id="GO:0005634">
    <property type="term" value="C:nucleus"/>
    <property type="evidence" value="ECO:0007669"/>
    <property type="project" value="UniProtKB-SubCell"/>
</dbReference>
<evidence type="ECO:0000259" key="15">
    <source>
        <dbReference type="PROSITE" id="PS50290"/>
    </source>
</evidence>
<feature type="coiled-coil region" evidence="14">
    <location>
        <begin position="2408"/>
        <end position="2457"/>
    </location>
</feature>
<dbReference type="Gene3D" id="1.10.1070.11">
    <property type="entry name" value="Phosphatidylinositol 3-/4-kinase, catalytic domain"/>
    <property type="match status" value="1"/>
</dbReference>
<comment type="caution">
    <text evidence="18">The sequence shown here is derived from an EMBL/GenBank/DDBJ whole genome shotgun (WGS) entry which is preliminary data.</text>
</comment>
<dbReference type="InterPro" id="IPR044107">
    <property type="entry name" value="PIKKc_ATM"/>
</dbReference>
<dbReference type="SUPFAM" id="SSF48371">
    <property type="entry name" value="ARM repeat"/>
    <property type="match status" value="2"/>
</dbReference>
<dbReference type="Pfam" id="PF02259">
    <property type="entry name" value="FAT"/>
    <property type="match status" value="1"/>
</dbReference>
<evidence type="ECO:0000256" key="10">
    <source>
        <dbReference type="ARBA" id="ARBA00023306"/>
    </source>
</evidence>
<proteinExistence type="predicted"/>
<dbReference type="InterPro" id="IPR018936">
    <property type="entry name" value="PI3/4_kinase_CS"/>
</dbReference>
<dbReference type="InterPro" id="IPR003151">
    <property type="entry name" value="PIK-rel_kinase_FAT"/>
</dbReference>
<evidence type="ECO:0000313" key="19">
    <source>
        <dbReference type="Proteomes" id="UP001632038"/>
    </source>
</evidence>
<dbReference type="InterPro" id="IPR014009">
    <property type="entry name" value="PIK_FAT"/>
</dbReference>
<dbReference type="SUPFAM" id="SSF56112">
    <property type="entry name" value="Protein kinase-like (PK-like)"/>
    <property type="match status" value="1"/>
</dbReference>
<keyword evidence="4" id="KW-0808">Transferase</keyword>
<dbReference type="Pfam" id="PF02260">
    <property type="entry name" value="FATC"/>
    <property type="match status" value="1"/>
</dbReference>
<comment type="catalytic activity">
    <reaction evidence="12">
        <text>L-seryl-[protein] + ATP = O-phospho-L-seryl-[protein] + ADP + H(+)</text>
        <dbReference type="Rhea" id="RHEA:17989"/>
        <dbReference type="Rhea" id="RHEA-COMP:9863"/>
        <dbReference type="Rhea" id="RHEA-COMP:11604"/>
        <dbReference type="ChEBI" id="CHEBI:15378"/>
        <dbReference type="ChEBI" id="CHEBI:29999"/>
        <dbReference type="ChEBI" id="CHEBI:30616"/>
        <dbReference type="ChEBI" id="CHEBI:83421"/>
        <dbReference type="ChEBI" id="CHEBI:456216"/>
        <dbReference type="EC" id="2.7.11.1"/>
    </reaction>
</comment>
<dbReference type="PANTHER" id="PTHR37079:SF4">
    <property type="entry name" value="SERINE_THREONINE-PROTEIN KINASE ATM"/>
    <property type="match status" value="1"/>
</dbReference>
<dbReference type="PROSITE" id="PS50290">
    <property type="entry name" value="PI3_4_KINASE_3"/>
    <property type="match status" value="1"/>
</dbReference>
<evidence type="ECO:0000259" key="17">
    <source>
        <dbReference type="PROSITE" id="PS51190"/>
    </source>
</evidence>
<evidence type="ECO:0000256" key="4">
    <source>
        <dbReference type="ARBA" id="ARBA00022679"/>
    </source>
</evidence>
<sequence length="3061" mass="348597">MTTRVTSRDIQEIVSKLSSDKAKTRDEGMKLLNTWLEGERSIGFCRYLSEKSSKLKHDELPHSETWPFLVQILIQCSSLEISSSKKRLPKLIFAKTLRIVVQRAEDDRFSGKITPLLPVARMLFNHVWDVLKDVPSFQPEYGVILRHLLAVPDYRFHMRKRVYSNLVLLYMEKVETSLIQENISQLNPKEEVFRYTLTLQSLLENPPGDIPEELRRDIIEGFIRIFSQVRDEGKVSRKLVECLNTYLSKDGPNLGCQSLEIHEAVQKFVFRCWFATHDRSLKDALVCYAKLQLSLTRGVADGTALLKQLLDVVSKELDQMSIPSTNIPRSDSTRDEKCGLLTSSQYSVVELAALVFCRACTNTPKTPNGEKRARQEHIVVQIKERLMQGKWSWHAAFCCLIRKYSTRVKKDIFIYWFQSISTNFERIFNNVNSEHSYDGLLWTLRALLRLSSLLLFAAPTVESSIKFSSRKNEVEKGWHVIWSCLMRCLPAVINFTSIMDAALMLLCNIMLNDTKDSYVVPHEIWDLRVFKRMPSMPVLCFITCYFSRRASQGDPQDAFYLRQNMLRAVLALLNLQECSLLNERLVVVLPEAAYALCVGSAPLINQALGLSQLLYVSEGMTECVKEEENSLENLHEFFECSVEVLAKIDNDSGPKVNISEYPHIRLPRQLRDKLLHEMENYVLECIKDKDNERLLLLELINICAFLSNFMYCSYSTRIKEGASPFFFQLGESMLELLDHAVSVIDKTYSDVISGSLGFNSLFNNAELTVASFKSFISSPLLSNGQMKNDTRTGLYPRIVQSAERLLKGLAKLYEGCSGCRKNIHAKITVPELLPGSGSVPPGRSKSLILDMELDMNGGSTDVDSLTIDGDQTGASNSSVNQKLDFLLIMSSFFPILPSVTWEIMFNLKEKDNNPKQVSSKLLLILCQHPHWSSCRQLSDLITSMMDIISTCENLKLESSHVLSAICSLVGSLLLLDADGKHENVASSSREKLFEECLISLGDLVNKVFENSVLDWCDRTKLVDCICNFISLRPQIAQSMIEKLFILLRDPDYRVRFFLARRVGVLFQTWDGHFELFQDVCSNFGVKLVVSSRGKVVSAEEVLSAGPQPSPIVETTIITLTHLVLHSETIELQAVFMMCAVAAIDPRQRELVCAAVDSLSAELRYTNRTKYLEELMGQILFCWVACGVSLAALVETRDLYVLNVEPVNFIQYCCQWLLPALMLQEDTSNIKWVAKVARQPCADLIKYHFVHIFSICMALHCNKKAGCDDGSRVLGSYILRIAEISEHERDELIKKRMVSIVNQTLSLAASISDPSLPLFSKDTIESAIQTVVDGFMDSEDQSRSCNLVDKINIFRPDRVFMFILDMHYKVTSSAHHWHKCKHLAGIEVLVNLLGDRAATPSTFNYLLNLIGQFIGCQYLTDQCCYIIFTLLKISRDNSSAETTRVLSEQLQFLVSKLVERCVPSASCNKFSASASSQLLSLLQQLTIGSDSSLYEYIKELEPFPKFDIFNDIRRFHEKICETYSPRAHLLNFVKRSQHIPPRFLLYSLKALHKNMSTKARHLRKELDESFFKEAYWHSDNEIAHAPWSLVSICSLDNTNDLGAMVSDFISRVGIGDPHRVVFHLPGESHVHVSGIVKAMDTNINTDTAMSSEVLLVLMRLLKKYLMDDSVETIDLASQALRGILSTEKGQQSLLNLDSYERSLIEVHSKGVNLELVQGLIANLQRKFNAKSVSIEDSTVWSTSDKSFETWICPLVCAMISYCDDLILRLCQDIVLVKSEVAELIFTNVIVNIAGRKESDIDLCKVISLKLQENVFIESNALKKSVQVFLHALNELRLYHVMERTKSSASLHKTKGSKHTKLLASGSKSRSAISKGKDLEITSSGLVTSTSQWEKVYWLAVDYLIVAKSAIDCGSYFTAYLYVEHWCEEHFNSLTLGRPDFSHHETLPPHVDILLSAVTQINEPDSLYGIIQSHKLASQIITFEHEGNWSKALEYYDLQVRSQPIVQISSSTYSSVEDSLLAEHAAFSKTEYGIKQKKPYKGLVRSLQQIGCTHVLDVYCQGLTSQKGRFQHDLEFTELQFEAAWRAGNWDFCPLYFGADPSVSSYQCSDGHHFNENLHSCLRALQEGEFDEFHTTLKDSKQAILMSICHASKESTEYIYSSIVKLQIFYHLGMAWDFRWCSSSESFDSSSDRLNLLSEPVIPSMDQLQWLHRNWNSILKQADLHMNLLEPFIAFRRVLFRVLNSMDSTVHHLWESASILRKGSRISQAAAALHEFKSLCSQMGEEYTNLYWLGRLEEAKLLRAQGQHEMAINLADYISQNHQLKAEAPDVFRLVGKWLAETRSSNSRTILEKYLRHAVNLAEDHKITDKLSIEKRNQMHFHLAHYSDALFRNHEERLSSNEWKVALQLRELKEKEREALTKRYRSAGKEEKIDLTFKIQELHKQLAMDQEEEKKLQEDRDNFLCTALEGYMRCLIIGEKYDVHVVFRLVSLWFSLSSRQIVVDGMLSTIKEVPSYKFIILVYQIASRLSGTKDSFGPTSFQFALFSLVKKMALDHPYHTIFQLLALANGDRIKDKQRSRNSFVVDVDKKIAAEDLLKELSSYHGPIIRQMKQMVEIYIKLAEMETKREDTNKRMPIPRDIRSIKELELVPVVTSNFPVDRTCQYSEGFFPHFKGLADSITVMNGINAPKVVECFGSDGNKYRQLAKSGNDDLRQDAVMEQFFGLVNTFLQNNRDSWRRRLKIRTYKSLGRRVFSTVLRPQSHGPYETSVTVKLFDVVPFTPSAGVLEWVNGTFPLGEYLIGSSRNGGAHGCYGVGDWSYAECRQRMATEPNKRKAFQEVCQNFRPVMHYFFLERFSQPADWFDKRLAYTRSVAASSMVGYIVGLGDRHSMNVLIDQATAEVVHIDLGVAFEQGLMLKTPERVPFRLTRDIIDGMGVTGVEGVFRRCCEETLSVMRTNKEALLTIIEVFIHDPLYKWALSPLKAMRRQKDADDDLVVSLENAGEDVYEGNKDAARALLRVKQKLDGYEDGEMRSVHGQVQQLIQDAIDPDRLCHMFPGWGAWL</sequence>
<dbReference type="PROSITE" id="PS51189">
    <property type="entry name" value="FAT"/>
    <property type="match status" value="1"/>
</dbReference>
<keyword evidence="10" id="KW-0131">Cell cycle</keyword>
<organism evidence="18 19">
    <name type="scientific">Castilleja foliolosa</name>
    <dbReference type="NCBI Taxonomy" id="1961234"/>
    <lineage>
        <taxon>Eukaryota</taxon>
        <taxon>Viridiplantae</taxon>
        <taxon>Streptophyta</taxon>
        <taxon>Embryophyta</taxon>
        <taxon>Tracheophyta</taxon>
        <taxon>Spermatophyta</taxon>
        <taxon>Magnoliopsida</taxon>
        <taxon>eudicotyledons</taxon>
        <taxon>Gunneridae</taxon>
        <taxon>Pentapetalae</taxon>
        <taxon>asterids</taxon>
        <taxon>lamiids</taxon>
        <taxon>Lamiales</taxon>
        <taxon>Orobanchaceae</taxon>
        <taxon>Pedicularideae</taxon>
        <taxon>Castillejinae</taxon>
        <taxon>Castilleja</taxon>
    </lineage>
</organism>
<dbReference type="Pfam" id="PF25360">
    <property type="entry name" value="TPR_ATM"/>
    <property type="match status" value="1"/>
</dbReference>
<dbReference type="InterPro" id="IPR011009">
    <property type="entry name" value="Kinase-like_dom_sf"/>
</dbReference>
<evidence type="ECO:0000256" key="8">
    <source>
        <dbReference type="ARBA" id="ARBA00022840"/>
    </source>
</evidence>
<dbReference type="SMART" id="SM01343">
    <property type="entry name" value="FATC"/>
    <property type="match status" value="1"/>
</dbReference>
<dbReference type="InterPro" id="IPR038980">
    <property type="entry name" value="ATM_plant"/>
</dbReference>
<evidence type="ECO:0000256" key="3">
    <source>
        <dbReference type="ARBA" id="ARBA00022527"/>
    </source>
</evidence>
<dbReference type="GO" id="GO:0006974">
    <property type="term" value="P:DNA damage response"/>
    <property type="evidence" value="ECO:0007669"/>
    <property type="project" value="UniProtKB-KW"/>
</dbReference>
<comment type="catalytic activity">
    <reaction evidence="11">
        <text>L-threonyl-[protein] + ATP = O-phospho-L-threonyl-[protein] + ADP + H(+)</text>
        <dbReference type="Rhea" id="RHEA:46608"/>
        <dbReference type="Rhea" id="RHEA-COMP:11060"/>
        <dbReference type="Rhea" id="RHEA-COMP:11605"/>
        <dbReference type="ChEBI" id="CHEBI:15378"/>
        <dbReference type="ChEBI" id="CHEBI:30013"/>
        <dbReference type="ChEBI" id="CHEBI:30616"/>
        <dbReference type="ChEBI" id="CHEBI:61977"/>
        <dbReference type="ChEBI" id="CHEBI:456216"/>
        <dbReference type="EC" id="2.7.11.1"/>
    </reaction>
</comment>
<evidence type="ECO:0000256" key="11">
    <source>
        <dbReference type="ARBA" id="ARBA00047899"/>
    </source>
</evidence>
<dbReference type="Pfam" id="PF00454">
    <property type="entry name" value="PI3_PI4_kinase"/>
    <property type="match status" value="1"/>
</dbReference>
<accession>A0ABD3CG29</accession>
<dbReference type="CDD" id="cd05171">
    <property type="entry name" value="PIKKc_ATM"/>
    <property type="match status" value="1"/>
</dbReference>
<dbReference type="InterPro" id="IPR057445">
    <property type="entry name" value="ATM_TPR"/>
</dbReference>
<dbReference type="InterPro" id="IPR016024">
    <property type="entry name" value="ARM-type_fold"/>
</dbReference>
<dbReference type="GO" id="GO:0005524">
    <property type="term" value="F:ATP binding"/>
    <property type="evidence" value="ECO:0007669"/>
    <property type="project" value="UniProtKB-KW"/>
</dbReference>
<gene>
    <name evidence="18" type="ORF">CASFOL_027869</name>
</gene>
<dbReference type="InterPro" id="IPR036940">
    <property type="entry name" value="PI3/4_kinase_cat_sf"/>
</dbReference>
<dbReference type="PROSITE" id="PS51190">
    <property type="entry name" value="FATC"/>
    <property type="match status" value="1"/>
</dbReference>
<keyword evidence="3" id="KW-0723">Serine/threonine-protein kinase</keyword>
<keyword evidence="5" id="KW-0547">Nucleotide-binding</keyword>
<dbReference type="PROSITE" id="PS00915">
    <property type="entry name" value="PI3_4_KINASE_1"/>
    <property type="match status" value="1"/>
</dbReference>
<dbReference type="FunFam" id="1.10.1070.11:FF:000015">
    <property type="entry name" value="Serine/threonine-protein kinase ATM"/>
    <property type="match status" value="1"/>
</dbReference>
<keyword evidence="9" id="KW-0539">Nucleus</keyword>
<keyword evidence="7" id="KW-0418">Kinase</keyword>
<evidence type="ECO:0000256" key="14">
    <source>
        <dbReference type="SAM" id="Coils"/>
    </source>
</evidence>
<name>A0ABD3CG29_9LAMI</name>
<dbReference type="SMART" id="SM00146">
    <property type="entry name" value="PI3Kc"/>
    <property type="match status" value="1"/>
</dbReference>
<dbReference type="FunFam" id="3.30.1010.10:FF:000023">
    <property type="entry name" value="Serine/threonine-protein kinase ATM"/>
    <property type="match status" value="1"/>
</dbReference>
<feature type="domain" description="FAT" evidence="16">
    <location>
        <begin position="1903"/>
        <end position="2568"/>
    </location>
</feature>
<reference evidence="19" key="1">
    <citation type="journal article" date="2024" name="IScience">
        <title>Strigolactones Initiate the Formation of Haustorium-like Structures in Castilleja.</title>
        <authorList>
            <person name="Buerger M."/>
            <person name="Peterson D."/>
            <person name="Chory J."/>
        </authorList>
    </citation>
    <scope>NUCLEOTIDE SEQUENCE [LARGE SCALE GENOMIC DNA]</scope>
</reference>
<keyword evidence="14" id="KW-0175">Coiled coil</keyword>
<keyword evidence="8" id="KW-0067">ATP-binding</keyword>
<dbReference type="Gene3D" id="3.30.1010.10">
    <property type="entry name" value="Phosphatidylinositol 3-kinase Catalytic Subunit, Chain A, domain 4"/>
    <property type="match status" value="1"/>
</dbReference>
<evidence type="ECO:0000259" key="16">
    <source>
        <dbReference type="PROSITE" id="PS51189"/>
    </source>
</evidence>
<keyword evidence="19" id="KW-1185">Reference proteome</keyword>
<feature type="domain" description="PI3K/PI4K catalytic" evidence="15">
    <location>
        <begin position="2674"/>
        <end position="3016"/>
    </location>
</feature>
<feature type="domain" description="FATC" evidence="17">
    <location>
        <begin position="3029"/>
        <end position="3061"/>
    </location>
</feature>
<evidence type="ECO:0000256" key="7">
    <source>
        <dbReference type="ARBA" id="ARBA00022777"/>
    </source>
</evidence>
<evidence type="ECO:0000256" key="1">
    <source>
        <dbReference type="ARBA" id="ARBA00004123"/>
    </source>
</evidence>
<keyword evidence="6" id="KW-0227">DNA damage</keyword>
<dbReference type="InterPro" id="IPR000403">
    <property type="entry name" value="PI3/4_kinase_cat_dom"/>
</dbReference>
<evidence type="ECO:0000256" key="13">
    <source>
        <dbReference type="ARBA" id="ARBA00073111"/>
    </source>
</evidence>
<comment type="subcellular location">
    <subcellularLocation>
        <location evidence="1">Nucleus</location>
    </subcellularLocation>
</comment>
<dbReference type="EC" id="2.7.11.1" evidence="2"/>
<evidence type="ECO:0000256" key="5">
    <source>
        <dbReference type="ARBA" id="ARBA00022741"/>
    </source>
</evidence>
<evidence type="ECO:0000313" key="18">
    <source>
        <dbReference type="EMBL" id="KAL3628823.1"/>
    </source>
</evidence>
<dbReference type="PROSITE" id="PS00916">
    <property type="entry name" value="PI3_4_KINASE_2"/>
    <property type="match status" value="1"/>
</dbReference>
<evidence type="ECO:0000256" key="6">
    <source>
        <dbReference type="ARBA" id="ARBA00022763"/>
    </source>
</evidence>
<dbReference type="GO" id="GO:0004674">
    <property type="term" value="F:protein serine/threonine kinase activity"/>
    <property type="evidence" value="ECO:0007669"/>
    <property type="project" value="UniProtKB-KW"/>
</dbReference>
<protein>
    <recommendedName>
        <fullName evidence="13">Serine/threonine-protein kinase ATM</fullName>
        <ecNumber evidence="2">2.7.11.1</ecNumber>
    </recommendedName>
</protein>
<evidence type="ECO:0000256" key="9">
    <source>
        <dbReference type="ARBA" id="ARBA00023242"/>
    </source>
</evidence>
<evidence type="ECO:0000256" key="12">
    <source>
        <dbReference type="ARBA" id="ARBA00048679"/>
    </source>
</evidence>
<dbReference type="Proteomes" id="UP001632038">
    <property type="component" value="Unassembled WGS sequence"/>
</dbReference>